<evidence type="ECO:0000313" key="2">
    <source>
        <dbReference type="EMBL" id="ETA79912.1"/>
    </source>
</evidence>
<dbReference type="EMBL" id="AXUN02000198">
    <property type="protein sequence ID" value="ETA79912.1"/>
    <property type="molecule type" value="Genomic_DNA"/>
</dbReference>
<dbReference type="Proteomes" id="UP000017747">
    <property type="component" value="Unassembled WGS sequence"/>
</dbReference>
<keyword evidence="3" id="KW-1185">Reference proteome</keyword>
<proteinExistence type="predicted"/>
<feature type="compositionally biased region" description="Basic residues" evidence="1">
    <location>
        <begin position="1"/>
        <end position="11"/>
    </location>
</feature>
<comment type="caution">
    <text evidence="2">The sequence shown here is derived from an EMBL/GenBank/DDBJ whole genome shotgun (WGS) entry which is preliminary data.</text>
</comment>
<gene>
    <name evidence="2" type="ORF">T472_0215445</name>
</gene>
<dbReference type="AlphaFoldDB" id="V7I4I7"/>
<organism evidence="2 3">
    <name type="scientific">Youngiibacter fragilis 232.1</name>
    <dbReference type="NCBI Taxonomy" id="994573"/>
    <lineage>
        <taxon>Bacteria</taxon>
        <taxon>Bacillati</taxon>
        <taxon>Bacillota</taxon>
        <taxon>Clostridia</taxon>
        <taxon>Eubacteriales</taxon>
        <taxon>Clostridiaceae</taxon>
        <taxon>Youngiibacter</taxon>
    </lineage>
</organism>
<feature type="region of interest" description="Disordered" evidence="1">
    <location>
        <begin position="1"/>
        <end position="47"/>
    </location>
</feature>
<reference evidence="2 3" key="1">
    <citation type="journal article" date="2014" name="Genome Announc.">
        <title>Genome Sequence of Youngiibacter fragilis, the Type Strain of the Genus Youngiibacter.</title>
        <authorList>
            <person name="Wawrik C.B."/>
            <person name="Callaghan A.V."/>
            <person name="Stamps B.W."/>
            <person name="Wawrik B."/>
        </authorList>
    </citation>
    <scope>NUCLEOTIDE SEQUENCE [LARGE SCALE GENOMIC DNA]</scope>
    <source>
        <strain evidence="2 3">232.1</strain>
    </source>
</reference>
<name>V7I4I7_9CLOT</name>
<evidence type="ECO:0000313" key="3">
    <source>
        <dbReference type="Proteomes" id="UP000017747"/>
    </source>
</evidence>
<evidence type="ECO:0000256" key="1">
    <source>
        <dbReference type="SAM" id="MobiDB-lite"/>
    </source>
</evidence>
<sequence>MIRNSRCRHRNNSIPKPASGPASGAGTDSGPDAHTFTGSVAMEGWLG</sequence>
<accession>V7I4I7</accession>
<protein>
    <submittedName>
        <fullName evidence="2">Uncharacterized protein</fullName>
    </submittedName>
</protein>
<dbReference type="RefSeq" id="WP_023387778.1">
    <property type="nucleotide sequence ID" value="NZ_AXUN02000198.1"/>
</dbReference>